<feature type="active site" evidence="11">
    <location>
        <position position="150"/>
    </location>
</feature>
<keyword evidence="6 11" id="KW-0159">Chromosome partition</keyword>
<protein>
    <recommendedName>
        <fullName evidence="11 12">Tyrosine recombinase XerC</fullName>
    </recommendedName>
</protein>
<dbReference type="NCBIfam" id="NF001399">
    <property type="entry name" value="PRK00283.1"/>
    <property type="match status" value="1"/>
</dbReference>
<feature type="active site" description="O-(3'-phospho-DNA)-tyrosine intermediate" evidence="11">
    <location>
        <position position="282"/>
    </location>
</feature>
<dbReference type="PANTHER" id="PTHR30349:SF77">
    <property type="entry name" value="TYROSINE RECOMBINASE XERC"/>
    <property type="match status" value="1"/>
</dbReference>
<dbReference type="InterPro" id="IPR011932">
    <property type="entry name" value="Recomb_XerD"/>
</dbReference>
<evidence type="ECO:0000256" key="4">
    <source>
        <dbReference type="ARBA" id="ARBA00022490"/>
    </source>
</evidence>
<keyword evidence="9 11" id="KW-0233">DNA recombination</keyword>
<evidence type="ECO:0000259" key="13">
    <source>
        <dbReference type="PROSITE" id="PS51898"/>
    </source>
</evidence>
<dbReference type="InterPro" id="IPR004107">
    <property type="entry name" value="Integrase_SAM-like_N"/>
</dbReference>
<dbReference type="HAMAP" id="MF_01808">
    <property type="entry name" value="Recomb_XerC_XerD"/>
    <property type="match status" value="1"/>
</dbReference>
<evidence type="ECO:0000256" key="3">
    <source>
        <dbReference type="ARBA" id="ARBA00010450"/>
    </source>
</evidence>
<comment type="similarity">
    <text evidence="2 11">Belongs to the 'phage' integrase family. XerC subfamily.</text>
</comment>
<proteinExistence type="inferred from homology"/>
<feature type="active site" evidence="11">
    <location>
        <position position="273"/>
    </location>
</feature>
<evidence type="ECO:0000256" key="2">
    <source>
        <dbReference type="ARBA" id="ARBA00006657"/>
    </source>
</evidence>
<dbReference type="PROSITE" id="PS51900">
    <property type="entry name" value="CB"/>
    <property type="match status" value="1"/>
</dbReference>
<keyword evidence="8 11" id="KW-0238">DNA-binding</keyword>
<dbReference type="Gene3D" id="1.10.443.10">
    <property type="entry name" value="Intergrase catalytic core"/>
    <property type="match status" value="1"/>
</dbReference>
<keyword evidence="4 11" id="KW-0963">Cytoplasm</keyword>
<feature type="domain" description="Core-binding (CB)" evidence="14">
    <location>
        <begin position="3"/>
        <end position="89"/>
    </location>
</feature>
<dbReference type="InterPro" id="IPR011010">
    <property type="entry name" value="DNA_brk_join_enz"/>
</dbReference>
<evidence type="ECO:0000256" key="8">
    <source>
        <dbReference type="ARBA" id="ARBA00023125"/>
    </source>
</evidence>
<feature type="active site" evidence="11">
    <location>
        <position position="250"/>
    </location>
</feature>
<evidence type="ECO:0000256" key="7">
    <source>
        <dbReference type="ARBA" id="ARBA00022908"/>
    </source>
</evidence>
<feature type="active site" evidence="11">
    <location>
        <position position="247"/>
    </location>
</feature>
<sequence>MDEHVNKMLQLFVGYLQIERNYSKYTIESYQNDLEHFVQFMKREDISSFADITYVDVRLYLTTLHNEKLARKSVARKISSLRSLYRFLMREGYREDNPFALASLPKKEWSIPKFLYVEELEQLFEASDTDKPLGQRDQALLELMYATGIRVSECVKLQLTDIDFSIGTILVMGKGKKQRYVPFGSYAQDALLTYIENGRKRLEKKSEKHSQMVFLNAKGTPLTDRGVRYILNELIKKTSLTMHISPHMLRHTFATHMLNEGADLRTVQELLGHENLSATQIYTHVSKERLRSVYMMHHPRA</sequence>
<dbReference type="SUPFAM" id="SSF56349">
    <property type="entry name" value="DNA breaking-rejoining enzymes"/>
    <property type="match status" value="1"/>
</dbReference>
<organism evidence="15 16">
    <name type="scientific">Bacillus rhizoplanae</name>
    <dbReference type="NCBI Taxonomy" id="2880966"/>
    <lineage>
        <taxon>Bacteria</taxon>
        <taxon>Bacillati</taxon>
        <taxon>Bacillota</taxon>
        <taxon>Bacilli</taxon>
        <taxon>Bacillales</taxon>
        <taxon>Bacillaceae</taxon>
        <taxon>Bacillus</taxon>
    </lineage>
</organism>
<keyword evidence="5 11" id="KW-0132">Cell division</keyword>
<comment type="function">
    <text evidence="11">Site-specific tyrosine recombinase, which acts by catalyzing the cutting and rejoining of the recombining DNA molecules. The XerC-XerD complex is essential to convert dimers of the bacterial chromosome into monomers to permit their segregation at cell division. It also contributes to the segregational stability of plasmids.</text>
</comment>
<dbReference type="InterPro" id="IPR044068">
    <property type="entry name" value="CB"/>
</dbReference>
<dbReference type="PROSITE" id="PS51898">
    <property type="entry name" value="TYR_RECOMBINASE"/>
    <property type="match status" value="1"/>
</dbReference>
<dbReference type="Pfam" id="PF02899">
    <property type="entry name" value="Phage_int_SAM_1"/>
    <property type="match status" value="1"/>
</dbReference>
<dbReference type="InterPro" id="IPR010998">
    <property type="entry name" value="Integrase_recombinase_N"/>
</dbReference>
<feature type="active site" evidence="11">
    <location>
        <position position="174"/>
    </location>
</feature>
<feature type="domain" description="Tyr recombinase" evidence="13">
    <location>
        <begin position="110"/>
        <end position="295"/>
    </location>
</feature>
<dbReference type="InterPro" id="IPR023009">
    <property type="entry name" value="Tyrosine_recombinase_XerC/XerD"/>
</dbReference>
<dbReference type="InterPro" id="IPR013762">
    <property type="entry name" value="Integrase-like_cat_sf"/>
</dbReference>
<keyword evidence="7 11" id="KW-0229">DNA integration</keyword>
<evidence type="ECO:0000259" key="14">
    <source>
        <dbReference type="PROSITE" id="PS51900"/>
    </source>
</evidence>
<gene>
    <name evidence="15" type="primary">xerC_1</name>
    <name evidence="11" type="synonym">xerC</name>
    <name evidence="15" type="ORF">BACCIP111899_00335</name>
</gene>
<comment type="subcellular location">
    <subcellularLocation>
        <location evidence="1 11">Cytoplasm</location>
    </subcellularLocation>
</comment>
<evidence type="ECO:0000256" key="12">
    <source>
        <dbReference type="NCBIfam" id="TIGR02224"/>
    </source>
</evidence>
<dbReference type="InterPro" id="IPR050090">
    <property type="entry name" value="Tyrosine_recombinase_XerCD"/>
</dbReference>
<evidence type="ECO:0000256" key="5">
    <source>
        <dbReference type="ARBA" id="ARBA00022618"/>
    </source>
</evidence>
<dbReference type="InterPro" id="IPR002104">
    <property type="entry name" value="Integrase_catalytic"/>
</dbReference>
<dbReference type="NCBIfam" id="TIGR02224">
    <property type="entry name" value="recomb_XerC"/>
    <property type="match status" value="1"/>
</dbReference>
<keyword evidence="16" id="KW-1185">Reference proteome</keyword>
<comment type="similarity">
    <text evidence="3">Belongs to the 'phage' integrase family. XerD subfamily.</text>
</comment>
<reference evidence="15 16" key="1">
    <citation type="submission" date="2021-10" db="EMBL/GenBank/DDBJ databases">
        <authorList>
            <person name="Criscuolo A."/>
        </authorList>
    </citation>
    <scope>NUCLEOTIDE SEQUENCE [LARGE SCALE GENOMIC DNA]</scope>
    <source>
        <strain evidence="16">CIP 111899</strain>
    </source>
</reference>
<dbReference type="InterPro" id="IPR011931">
    <property type="entry name" value="Recomb_XerC"/>
</dbReference>
<dbReference type="Pfam" id="PF00589">
    <property type="entry name" value="Phage_integrase"/>
    <property type="match status" value="1"/>
</dbReference>
<evidence type="ECO:0000256" key="6">
    <source>
        <dbReference type="ARBA" id="ARBA00022829"/>
    </source>
</evidence>
<dbReference type="NCBIfam" id="TIGR02225">
    <property type="entry name" value="recomb_XerD"/>
    <property type="match status" value="1"/>
</dbReference>
<name>A0ABN7ZW02_9BACI</name>
<comment type="caution">
    <text evidence="15">The sequence shown here is derived from an EMBL/GenBank/DDBJ whole genome shotgun (WGS) entry which is preliminary data.</text>
</comment>
<dbReference type="Gene3D" id="1.10.150.130">
    <property type="match status" value="1"/>
</dbReference>
<evidence type="ECO:0000256" key="1">
    <source>
        <dbReference type="ARBA" id="ARBA00004496"/>
    </source>
</evidence>
<evidence type="ECO:0000313" key="16">
    <source>
        <dbReference type="Proteomes" id="UP000789423"/>
    </source>
</evidence>
<dbReference type="RefSeq" id="WP_230573482.1">
    <property type="nucleotide sequence ID" value="NZ_CAKJTI010000001.1"/>
</dbReference>
<accession>A0ABN7ZW02</accession>
<evidence type="ECO:0000256" key="11">
    <source>
        <dbReference type="HAMAP-Rule" id="MF_01808"/>
    </source>
</evidence>
<evidence type="ECO:0000313" key="15">
    <source>
        <dbReference type="EMBL" id="CAG9611163.1"/>
    </source>
</evidence>
<dbReference type="CDD" id="cd00798">
    <property type="entry name" value="INT_XerDC_C"/>
    <property type="match status" value="1"/>
</dbReference>
<evidence type="ECO:0000256" key="10">
    <source>
        <dbReference type="ARBA" id="ARBA00023306"/>
    </source>
</evidence>
<evidence type="ECO:0000256" key="9">
    <source>
        <dbReference type="ARBA" id="ARBA00023172"/>
    </source>
</evidence>
<dbReference type="PANTHER" id="PTHR30349">
    <property type="entry name" value="PHAGE INTEGRASE-RELATED"/>
    <property type="match status" value="1"/>
</dbReference>
<comment type="subunit">
    <text evidence="11">Forms a cyclic heterotetrameric complex composed of two molecules of XerC and two molecules of XerD.</text>
</comment>
<dbReference type="NCBIfam" id="NF040815">
    <property type="entry name" value="recomb_XerA_Arch"/>
    <property type="match status" value="1"/>
</dbReference>
<dbReference type="EMBL" id="CAKJTI010000001">
    <property type="protein sequence ID" value="CAG9611163.1"/>
    <property type="molecule type" value="Genomic_DNA"/>
</dbReference>
<dbReference type="Proteomes" id="UP000789423">
    <property type="component" value="Unassembled WGS sequence"/>
</dbReference>
<keyword evidence="10 11" id="KW-0131">Cell cycle</keyword>